<dbReference type="EMBL" id="AP012489">
    <property type="protein sequence ID" value="BAN90321.1"/>
    <property type="molecule type" value="Genomic_DNA"/>
</dbReference>
<protein>
    <submittedName>
        <fullName evidence="1">Predicted CoA-binding protein</fullName>
    </submittedName>
</protein>
<reference evidence="1 2" key="1">
    <citation type="journal article" date="2013" name="Appl. Environ. Microbiol.">
        <title>Variation of the Virus-Related Elements within Syntenic Genomes of the Hyperthermophilic Archaeon Aeropyrum.</title>
        <authorList>
            <person name="Daifuku T."/>
            <person name="Yoshida T."/>
            <person name="Kitamura T."/>
            <person name="Kawaichi S."/>
            <person name="Inoue T."/>
            <person name="Nomura K."/>
            <person name="Yoshida Y."/>
            <person name="Kuno S."/>
            <person name="Sako Y."/>
        </authorList>
    </citation>
    <scope>NUCLEOTIDE SEQUENCE [LARGE SCALE GENOMIC DNA]</scope>
    <source>
        <strain evidence="1 2">SY1</strain>
    </source>
</reference>
<keyword evidence="2" id="KW-1185">Reference proteome</keyword>
<dbReference type="eggNOG" id="arCOG06094">
    <property type="taxonomic scope" value="Archaea"/>
</dbReference>
<sequence>MAERFLRDILSRRDPHGYYVIPLKPEARETLSRMRLPRDAKIVDGVDVILVKLRSRGEAMKLLRIFNRKGLIHVEGDEADEPLDAAFEVY</sequence>
<name>U3TD17_9CREN</name>
<dbReference type="RefSeq" id="WP_022541594.1">
    <property type="nucleotide sequence ID" value="NC_022521.1"/>
</dbReference>
<dbReference type="Proteomes" id="UP000016887">
    <property type="component" value="Chromosome"/>
</dbReference>
<evidence type="ECO:0000313" key="1">
    <source>
        <dbReference type="EMBL" id="BAN90321.1"/>
    </source>
</evidence>
<proteinExistence type="predicted"/>
<gene>
    <name evidence="1" type="ORF">ACAM_0852</name>
</gene>
<evidence type="ECO:0000313" key="2">
    <source>
        <dbReference type="Proteomes" id="UP000016887"/>
    </source>
</evidence>
<dbReference type="GeneID" id="17110883"/>
<organism evidence="1 2">
    <name type="scientific">Aeropyrum camini SY1 = JCM 12091</name>
    <dbReference type="NCBI Taxonomy" id="1198449"/>
    <lineage>
        <taxon>Archaea</taxon>
        <taxon>Thermoproteota</taxon>
        <taxon>Thermoprotei</taxon>
        <taxon>Desulfurococcales</taxon>
        <taxon>Desulfurococcaceae</taxon>
        <taxon>Aeropyrum</taxon>
    </lineage>
</organism>
<dbReference type="OrthoDB" id="46206at2157"/>
<dbReference type="KEGG" id="acj:ACAM_0852"/>
<dbReference type="AlphaFoldDB" id="U3TD17"/>
<accession>U3TD17</accession>